<sequence length="55" mass="6039">MMSRFRISVRIAFRVLLFTAVFTGPAATFAYTQIGQKAHMSGAGLVLYVSLQRSA</sequence>
<name>A0A248UL69_9HYPH</name>
<dbReference type="AlphaFoldDB" id="A0A248UL69"/>
<gene>
    <name evidence="1" type="ORF">CES85_0659</name>
</gene>
<dbReference type="RefSeq" id="WP_167388290.1">
    <property type="nucleotide sequence ID" value="NZ_CP022604.1"/>
</dbReference>
<proteinExistence type="predicted"/>
<dbReference type="Proteomes" id="UP000215256">
    <property type="component" value="Chromosome 1"/>
</dbReference>
<reference evidence="1 2" key="1">
    <citation type="submission" date="2017-07" db="EMBL/GenBank/DDBJ databases">
        <title>Phylogenetic study on the rhizospheric bacterium Ochrobactrum sp. A44.</title>
        <authorList>
            <person name="Krzyzanowska D.M."/>
            <person name="Ossowicki A."/>
            <person name="Rajewska M."/>
            <person name="Maciag T."/>
            <person name="Kaczynski Z."/>
            <person name="Czerwicka M."/>
            <person name="Jafra S."/>
        </authorList>
    </citation>
    <scope>NUCLEOTIDE SEQUENCE [LARGE SCALE GENOMIC DNA]</scope>
    <source>
        <strain evidence="1 2">A44</strain>
    </source>
</reference>
<evidence type="ECO:0000313" key="2">
    <source>
        <dbReference type="Proteomes" id="UP000215256"/>
    </source>
</evidence>
<dbReference type="EMBL" id="CP022604">
    <property type="protein sequence ID" value="ASV87607.1"/>
    <property type="molecule type" value="Genomic_DNA"/>
</dbReference>
<organism evidence="1 2">
    <name type="scientific">Ochrobactrum quorumnocens</name>
    <dbReference type="NCBI Taxonomy" id="271865"/>
    <lineage>
        <taxon>Bacteria</taxon>
        <taxon>Pseudomonadati</taxon>
        <taxon>Pseudomonadota</taxon>
        <taxon>Alphaproteobacteria</taxon>
        <taxon>Hyphomicrobiales</taxon>
        <taxon>Brucellaceae</taxon>
        <taxon>Brucella/Ochrobactrum group</taxon>
        <taxon>Ochrobactrum</taxon>
    </lineage>
</organism>
<protein>
    <submittedName>
        <fullName evidence="1">Uncharacterized protein</fullName>
    </submittedName>
</protein>
<accession>A0A248UL69</accession>
<dbReference type="KEGG" id="och:CES85_0659"/>
<evidence type="ECO:0000313" key="1">
    <source>
        <dbReference type="EMBL" id="ASV87607.1"/>
    </source>
</evidence>